<dbReference type="EMBL" id="CM029041">
    <property type="protein sequence ID" value="KAG2630536.1"/>
    <property type="molecule type" value="Genomic_DNA"/>
</dbReference>
<dbReference type="AlphaFoldDB" id="A0A8T0VAL0"/>
<feature type="repeat" description="TPR" evidence="1">
    <location>
        <begin position="42"/>
        <end position="75"/>
    </location>
</feature>
<keyword evidence="1" id="KW-0802">TPR repeat</keyword>
<dbReference type="Gene3D" id="1.25.40.10">
    <property type="entry name" value="Tetratricopeptide repeat domain"/>
    <property type="match status" value="1"/>
</dbReference>
<dbReference type="InterPro" id="IPR011990">
    <property type="entry name" value="TPR-like_helical_dom_sf"/>
</dbReference>
<accession>A0A8T0VAL0</accession>
<dbReference type="PANTHER" id="PTHR46224:SF57">
    <property type="entry name" value="ANKYRIN-LIKE PROTEIN"/>
    <property type="match status" value="1"/>
</dbReference>
<evidence type="ECO:0000256" key="1">
    <source>
        <dbReference type="PROSITE-ProRule" id="PRU00339"/>
    </source>
</evidence>
<dbReference type="SMART" id="SM00028">
    <property type="entry name" value="TPR"/>
    <property type="match status" value="2"/>
</dbReference>
<dbReference type="SUPFAM" id="SSF48452">
    <property type="entry name" value="TPR-like"/>
    <property type="match status" value="1"/>
</dbReference>
<evidence type="ECO:0000313" key="2">
    <source>
        <dbReference type="EMBL" id="KAG2630536.1"/>
    </source>
</evidence>
<dbReference type="Proteomes" id="UP000823388">
    <property type="component" value="Chromosome 3K"/>
</dbReference>
<proteinExistence type="predicted"/>
<dbReference type="PANTHER" id="PTHR46224">
    <property type="entry name" value="ANKYRIN REPEAT FAMILY PROTEIN"/>
    <property type="match status" value="1"/>
</dbReference>
<name>A0A8T0VAL0_PANVG</name>
<organism evidence="2 3">
    <name type="scientific">Panicum virgatum</name>
    <name type="common">Blackwell switchgrass</name>
    <dbReference type="NCBI Taxonomy" id="38727"/>
    <lineage>
        <taxon>Eukaryota</taxon>
        <taxon>Viridiplantae</taxon>
        <taxon>Streptophyta</taxon>
        <taxon>Embryophyta</taxon>
        <taxon>Tracheophyta</taxon>
        <taxon>Spermatophyta</taxon>
        <taxon>Magnoliopsida</taxon>
        <taxon>Liliopsida</taxon>
        <taxon>Poales</taxon>
        <taxon>Poaceae</taxon>
        <taxon>PACMAD clade</taxon>
        <taxon>Panicoideae</taxon>
        <taxon>Panicodae</taxon>
        <taxon>Paniceae</taxon>
        <taxon>Panicinae</taxon>
        <taxon>Panicum</taxon>
        <taxon>Panicum sect. Hiantes</taxon>
    </lineage>
</organism>
<comment type="caution">
    <text evidence="2">The sequence shown here is derived from an EMBL/GenBank/DDBJ whole genome shotgun (WGS) entry which is preliminary data.</text>
</comment>
<dbReference type="PROSITE" id="PS50005">
    <property type="entry name" value="TPR"/>
    <property type="match status" value="1"/>
</dbReference>
<keyword evidence="3" id="KW-1185">Reference proteome</keyword>
<gene>
    <name evidence="2" type="ORF">PVAP13_3KG531310</name>
</gene>
<dbReference type="InterPro" id="IPR051616">
    <property type="entry name" value="Cul2-RING_E3_ligase_SR"/>
</dbReference>
<dbReference type="InterPro" id="IPR019734">
    <property type="entry name" value="TPR_rpt"/>
</dbReference>
<protein>
    <submittedName>
        <fullName evidence="2">Uncharacterized protein</fullName>
    </submittedName>
</protein>
<reference evidence="2" key="1">
    <citation type="submission" date="2020-05" db="EMBL/GenBank/DDBJ databases">
        <title>WGS assembly of Panicum virgatum.</title>
        <authorList>
            <person name="Lovell J.T."/>
            <person name="Jenkins J."/>
            <person name="Shu S."/>
            <person name="Juenger T.E."/>
            <person name="Schmutz J."/>
        </authorList>
    </citation>
    <scope>NUCLEOTIDE SEQUENCE</scope>
    <source>
        <strain evidence="2">AP13</strain>
    </source>
</reference>
<evidence type="ECO:0000313" key="3">
    <source>
        <dbReference type="Proteomes" id="UP000823388"/>
    </source>
</evidence>
<sequence length="98" mass="11112">MEKDPLDATLLANRSLCWLRLGEGDRALLDARECKMMSPHWSKAWYREGAALSLLKDYKGAVDAFMQAWKLDPASDEIRKALRETIDVMKSAAARNNN</sequence>